<dbReference type="OrthoDB" id="9804995at2"/>
<comment type="similarity">
    <text evidence="10 11">Belongs to the TonB-dependent receptor family.</text>
</comment>
<dbReference type="InterPro" id="IPR000531">
    <property type="entry name" value="Beta-barrel_TonB"/>
</dbReference>
<evidence type="ECO:0000256" key="8">
    <source>
        <dbReference type="ARBA" id="ARBA00023170"/>
    </source>
</evidence>
<dbReference type="Proteomes" id="UP000183868">
    <property type="component" value="Chromosome"/>
</dbReference>
<evidence type="ECO:0000256" key="7">
    <source>
        <dbReference type="ARBA" id="ARBA00023136"/>
    </source>
</evidence>
<dbReference type="InterPro" id="IPR039426">
    <property type="entry name" value="TonB-dep_rcpt-like"/>
</dbReference>
<comment type="subcellular location">
    <subcellularLocation>
        <location evidence="1 10">Cell outer membrane</location>
        <topology evidence="1 10">Multi-pass membrane protein</topology>
    </subcellularLocation>
</comment>
<evidence type="ECO:0000259" key="13">
    <source>
        <dbReference type="Pfam" id="PF07715"/>
    </source>
</evidence>
<protein>
    <submittedName>
        <fullName evidence="14">Outer membrane receptor protein, mostly Fe transport</fullName>
    </submittedName>
    <submittedName>
        <fullName evidence="15">TonB-dependent receptor plug</fullName>
    </submittedName>
</protein>
<dbReference type="Gene3D" id="2.170.130.10">
    <property type="entry name" value="TonB-dependent receptor, plug domain"/>
    <property type="match status" value="1"/>
</dbReference>
<dbReference type="InterPro" id="IPR037066">
    <property type="entry name" value="Plug_dom_sf"/>
</dbReference>
<evidence type="ECO:0000313" key="16">
    <source>
        <dbReference type="Proteomes" id="UP000004671"/>
    </source>
</evidence>
<sequence length="926" mass="105487" precursor="true">MKESRNILWSILILCLMVFYAHAGTTGKIAGIVIDKETGEPLAGVNVFIPGMNLGASTNINGEYYIIQVPPGIYTIKASMIGYATEVKKNVEVRVDLTTKVVFKLTKTILEGEEIVTIAERPLIQRDLTSSKRSSSKAEIENIPAAENAMDVLSVIPGAIVATVNPVLNVGGGHTLKAQDENIKNIHIRGGGGGEVLFQVDGMPVNHPIFGGHSVLNIDIKSVEEIEVLTGGFSAEYGEAQSGVINVITREGGEHYQADFTLKHDDFLPVTLNNSEGYEYGSFYLEGPEPLTSKWLPELGLKFLSNTYLFVSGSFKRTNTQFNNHRTRQVKRLLGFFNVKDKQYNEYTFNIKISHHFSPTKRLILNYQRNDSWWSNFDWGGKNIPDSLGDAKSTNNYFVLSFKNTISRSTFFNVHVSYLQVRYHYSLYGKTPDAFWRWVYNDKTKNWVYRGANFFEDLNHDGFVEIGQDTDYRNDLSKVLTTKFDITSQINRSNLVKMGIEYQYKDLLYTNIQQGGWYLTPYGQYVFNGADYVPQPPGPFPEYGLFRWYFKAFPSQGAWYIQDKLENSGLIINAGLRYDWIMPGSSVEKESFRERWERVTGLKLNLRKFKGYFSPRLGISFPVSVKTVMYFSYGHFQQMPSSDNLYRDPYSNTFCGNPDLDPQKTVAYEFGFAQQIGSDFAIDIKGYSKDISNTVVNGLVQPEKGRPIWLAQNMGYGRARGVEINLKKRYSGFTSGILTYTLQWANGYTSSPFELYQRSQTNLPLPIREHRLDWDKRHQLLLQFTIDIPKDKALRVFGLKIPGNWSLTINSSASSGNPYTPGSTEIYVPPNSKTAPFIANTDLRFKKKWNIGKMHVGLTLDITNVFDRNNVNTGWGFNPWTGKPYVYGDVNNPFPYYYTWMEILRLRDPRMFMPGRRIVLGLNFGF</sequence>
<dbReference type="RefSeq" id="WP_006926549.1">
    <property type="nucleotide sequence ID" value="NZ_CM001402.1"/>
</dbReference>
<dbReference type="PaxDb" id="880073-Calab_0038"/>
<reference evidence="15 16" key="1">
    <citation type="submission" date="2011-09" db="EMBL/GenBank/DDBJ databases">
        <title>The permanent draft genome of Caldithrix abyssi DSM 13497.</title>
        <authorList>
            <consortium name="US DOE Joint Genome Institute (JGI-PGF)"/>
            <person name="Lucas S."/>
            <person name="Han J."/>
            <person name="Lapidus A."/>
            <person name="Bruce D."/>
            <person name="Goodwin L."/>
            <person name="Pitluck S."/>
            <person name="Peters L."/>
            <person name="Kyrpides N."/>
            <person name="Mavromatis K."/>
            <person name="Ivanova N."/>
            <person name="Mikhailova N."/>
            <person name="Chertkov O."/>
            <person name="Detter J.C."/>
            <person name="Tapia R."/>
            <person name="Han C."/>
            <person name="Land M."/>
            <person name="Hauser L."/>
            <person name="Markowitz V."/>
            <person name="Cheng J.-F."/>
            <person name="Hugenholtz P."/>
            <person name="Woyke T."/>
            <person name="Wu D."/>
            <person name="Spring S."/>
            <person name="Brambilla E."/>
            <person name="Klenk H.-P."/>
            <person name="Eisen J.A."/>
        </authorList>
    </citation>
    <scope>NUCLEOTIDE SEQUENCE [LARGE SCALE GENOMIC DNA]</scope>
    <source>
        <strain evidence="15 16">DSM 13497</strain>
    </source>
</reference>
<dbReference type="Pfam" id="PF07715">
    <property type="entry name" value="Plug"/>
    <property type="match status" value="1"/>
</dbReference>
<dbReference type="Pfam" id="PF00593">
    <property type="entry name" value="TonB_dep_Rec_b-barrel"/>
    <property type="match status" value="1"/>
</dbReference>
<dbReference type="Gene3D" id="2.60.40.1120">
    <property type="entry name" value="Carboxypeptidase-like, regulatory domain"/>
    <property type="match status" value="1"/>
</dbReference>
<dbReference type="Gene3D" id="2.40.170.20">
    <property type="entry name" value="TonB-dependent receptor, beta-barrel domain"/>
    <property type="match status" value="1"/>
</dbReference>
<keyword evidence="3 10" id="KW-1134">Transmembrane beta strand</keyword>
<dbReference type="PANTHER" id="PTHR30069">
    <property type="entry name" value="TONB-DEPENDENT OUTER MEMBRANE RECEPTOR"/>
    <property type="match status" value="1"/>
</dbReference>
<dbReference type="GO" id="GO:0044718">
    <property type="term" value="P:siderophore transmembrane transport"/>
    <property type="evidence" value="ECO:0007669"/>
    <property type="project" value="TreeGrafter"/>
</dbReference>
<name>H1XX05_CALAY</name>
<accession>H1XX05</accession>
<evidence type="ECO:0000256" key="4">
    <source>
        <dbReference type="ARBA" id="ARBA00022692"/>
    </source>
</evidence>
<keyword evidence="6 11" id="KW-0798">TonB box</keyword>
<dbReference type="PROSITE" id="PS52016">
    <property type="entry name" value="TONB_DEPENDENT_REC_3"/>
    <property type="match status" value="1"/>
</dbReference>
<keyword evidence="4 10" id="KW-0812">Transmembrane</keyword>
<dbReference type="InterPro" id="IPR008969">
    <property type="entry name" value="CarboxyPept-like_regulatory"/>
</dbReference>
<organism evidence="15 16">
    <name type="scientific">Caldithrix abyssi DSM 13497</name>
    <dbReference type="NCBI Taxonomy" id="880073"/>
    <lineage>
        <taxon>Bacteria</taxon>
        <taxon>Pseudomonadati</taxon>
        <taxon>Calditrichota</taxon>
        <taxon>Calditrichia</taxon>
        <taxon>Calditrichales</taxon>
        <taxon>Calditrichaceae</taxon>
        <taxon>Caldithrix</taxon>
    </lineage>
</organism>
<dbReference type="PANTHER" id="PTHR30069:SF29">
    <property type="entry name" value="HEMOGLOBIN AND HEMOGLOBIN-HAPTOGLOBIN-BINDING PROTEIN 1-RELATED"/>
    <property type="match status" value="1"/>
</dbReference>
<evidence type="ECO:0000256" key="5">
    <source>
        <dbReference type="ARBA" id="ARBA00022729"/>
    </source>
</evidence>
<dbReference type="SUPFAM" id="SSF56935">
    <property type="entry name" value="Porins"/>
    <property type="match status" value="1"/>
</dbReference>
<dbReference type="Pfam" id="PF13715">
    <property type="entry name" value="CarbopepD_reg_2"/>
    <property type="match status" value="1"/>
</dbReference>
<dbReference type="KEGG" id="caby:Cabys_2813"/>
<keyword evidence="9 10" id="KW-0998">Cell outer membrane</keyword>
<dbReference type="SUPFAM" id="SSF49464">
    <property type="entry name" value="Carboxypeptidase regulatory domain-like"/>
    <property type="match status" value="1"/>
</dbReference>
<dbReference type="eggNOG" id="COG4771">
    <property type="taxonomic scope" value="Bacteria"/>
</dbReference>
<dbReference type="InterPro" id="IPR036942">
    <property type="entry name" value="Beta-barrel_TonB_sf"/>
</dbReference>
<keyword evidence="16" id="KW-1185">Reference proteome</keyword>
<evidence type="ECO:0000256" key="3">
    <source>
        <dbReference type="ARBA" id="ARBA00022452"/>
    </source>
</evidence>
<keyword evidence="8 15" id="KW-0675">Receptor</keyword>
<gene>
    <name evidence="14" type="ORF">Cabys_2813</name>
    <name evidence="15" type="ORF">Calab_0038</name>
</gene>
<dbReference type="EMBL" id="CP018099">
    <property type="protein sequence ID" value="APF19561.1"/>
    <property type="molecule type" value="Genomic_DNA"/>
</dbReference>
<dbReference type="HOGENOM" id="CLU_012116_0_0_0"/>
<evidence type="ECO:0000313" key="17">
    <source>
        <dbReference type="Proteomes" id="UP000183868"/>
    </source>
</evidence>
<dbReference type="InParanoid" id="H1XX05"/>
<dbReference type="Proteomes" id="UP000004671">
    <property type="component" value="Chromosome"/>
</dbReference>
<evidence type="ECO:0000313" key="14">
    <source>
        <dbReference type="EMBL" id="APF19561.1"/>
    </source>
</evidence>
<dbReference type="AlphaFoldDB" id="H1XX05"/>
<evidence type="ECO:0000256" key="2">
    <source>
        <dbReference type="ARBA" id="ARBA00022448"/>
    </source>
</evidence>
<keyword evidence="7 10" id="KW-0472">Membrane</keyword>
<keyword evidence="2 10" id="KW-0813">Transport</keyword>
<evidence type="ECO:0000256" key="10">
    <source>
        <dbReference type="PROSITE-ProRule" id="PRU01360"/>
    </source>
</evidence>
<dbReference type="GO" id="GO:0015344">
    <property type="term" value="F:siderophore uptake transmembrane transporter activity"/>
    <property type="evidence" value="ECO:0007669"/>
    <property type="project" value="TreeGrafter"/>
</dbReference>
<evidence type="ECO:0000256" key="11">
    <source>
        <dbReference type="RuleBase" id="RU003357"/>
    </source>
</evidence>
<dbReference type="EMBL" id="CM001402">
    <property type="protein sequence ID" value="EHO39692.1"/>
    <property type="molecule type" value="Genomic_DNA"/>
</dbReference>
<evidence type="ECO:0000256" key="1">
    <source>
        <dbReference type="ARBA" id="ARBA00004571"/>
    </source>
</evidence>
<keyword evidence="5" id="KW-0732">Signal</keyword>
<dbReference type="GO" id="GO:0009279">
    <property type="term" value="C:cell outer membrane"/>
    <property type="evidence" value="ECO:0007669"/>
    <property type="project" value="UniProtKB-SubCell"/>
</dbReference>
<evidence type="ECO:0000256" key="6">
    <source>
        <dbReference type="ARBA" id="ARBA00023077"/>
    </source>
</evidence>
<feature type="domain" description="TonB-dependent receptor-like beta-barrel" evidence="12">
    <location>
        <begin position="377"/>
        <end position="865"/>
    </location>
</feature>
<dbReference type="STRING" id="880073.Cabys_2813"/>
<evidence type="ECO:0000256" key="9">
    <source>
        <dbReference type="ARBA" id="ARBA00023237"/>
    </source>
</evidence>
<reference evidence="14 17" key="2">
    <citation type="submission" date="2016-11" db="EMBL/GenBank/DDBJ databases">
        <title>Genomic analysis of Caldithrix abyssi and proposal of a novel bacterial phylum Caldithrichaeota.</title>
        <authorList>
            <person name="Kublanov I."/>
            <person name="Sigalova O."/>
            <person name="Gavrilov S."/>
            <person name="Lebedinsky A."/>
            <person name="Ivanova N."/>
            <person name="Daum C."/>
            <person name="Reddy T."/>
            <person name="Klenk H.P."/>
            <person name="Goker M."/>
            <person name="Reva O."/>
            <person name="Miroshnichenko M."/>
            <person name="Kyprides N."/>
            <person name="Woyke T."/>
            <person name="Gelfand M."/>
        </authorList>
    </citation>
    <scope>NUCLEOTIDE SEQUENCE [LARGE SCALE GENOMIC DNA]</scope>
    <source>
        <strain evidence="14 17">LF13</strain>
    </source>
</reference>
<dbReference type="InterPro" id="IPR012910">
    <property type="entry name" value="Plug_dom"/>
</dbReference>
<feature type="domain" description="TonB-dependent receptor plug" evidence="13">
    <location>
        <begin position="125"/>
        <end position="243"/>
    </location>
</feature>
<evidence type="ECO:0000313" key="15">
    <source>
        <dbReference type="EMBL" id="EHO39692.1"/>
    </source>
</evidence>
<evidence type="ECO:0000259" key="12">
    <source>
        <dbReference type="Pfam" id="PF00593"/>
    </source>
</evidence>
<proteinExistence type="inferred from homology"/>